<organism evidence="1 2">
    <name type="scientific">Sorghum bicolor</name>
    <name type="common">Sorghum</name>
    <name type="synonym">Sorghum vulgare</name>
    <dbReference type="NCBI Taxonomy" id="4558"/>
    <lineage>
        <taxon>Eukaryota</taxon>
        <taxon>Viridiplantae</taxon>
        <taxon>Streptophyta</taxon>
        <taxon>Embryophyta</taxon>
        <taxon>Tracheophyta</taxon>
        <taxon>Spermatophyta</taxon>
        <taxon>Magnoliopsida</taxon>
        <taxon>Liliopsida</taxon>
        <taxon>Poales</taxon>
        <taxon>Poaceae</taxon>
        <taxon>PACMAD clade</taxon>
        <taxon>Panicoideae</taxon>
        <taxon>Andropogonodae</taxon>
        <taxon>Andropogoneae</taxon>
        <taxon>Sorghinae</taxon>
        <taxon>Sorghum</taxon>
    </lineage>
</organism>
<evidence type="ECO:0000313" key="2">
    <source>
        <dbReference type="Proteomes" id="UP000000768"/>
    </source>
</evidence>
<dbReference type="Gramene" id="KXG25954">
    <property type="protein sequence ID" value="KXG25954"/>
    <property type="gene ID" value="SORBI_3006G036000"/>
</dbReference>
<accession>A0A1B6PJU9</accession>
<gene>
    <name evidence="1" type="ORF">SORBI_3006G036000</name>
</gene>
<dbReference type="EMBL" id="CM000765">
    <property type="protein sequence ID" value="KXG25954.1"/>
    <property type="molecule type" value="Genomic_DNA"/>
</dbReference>
<feature type="non-terminal residue" evidence="1">
    <location>
        <position position="1"/>
    </location>
</feature>
<dbReference type="OMA" id="MPEPCDA"/>
<dbReference type="InParanoid" id="A0A1B6PJU9"/>
<protein>
    <submittedName>
        <fullName evidence="1">Uncharacterized protein</fullName>
    </submittedName>
</protein>
<name>A0A1B6PJU9_SORBI</name>
<reference evidence="2" key="2">
    <citation type="journal article" date="2018" name="Plant J.">
        <title>The Sorghum bicolor reference genome: improved assembly, gene annotations, a transcriptome atlas, and signatures of genome organization.</title>
        <authorList>
            <person name="McCormick R.F."/>
            <person name="Truong S.K."/>
            <person name="Sreedasyam A."/>
            <person name="Jenkins J."/>
            <person name="Shu S."/>
            <person name="Sims D."/>
            <person name="Kennedy M."/>
            <person name="Amirebrahimi M."/>
            <person name="Weers B.D."/>
            <person name="McKinley B."/>
            <person name="Mattison A."/>
            <person name="Morishige D.T."/>
            <person name="Grimwood J."/>
            <person name="Schmutz J."/>
            <person name="Mullet J.E."/>
        </authorList>
    </citation>
    <scope>NUCLEOTIDE SEQUENCE [LARGE SCALE GENOMIC DNA]</scope>
    <source>
        <strain evidence="2">cv. BTx623</strain>
    </source>
</reference>
<evidence type="ECO:0000313" key="1">
    <source>
        <dbReference type="EMBL" id="KXG25954.1"/>
    </source>
</evidence>
<dbReference type="AlphaFoldDB" id="A0A1B6PJU9"/>
<keyword evidence="2" id="KW-1185">Reference proteome</keyword>
<reference evidence="1 2" key="1">
    <citation type="journal article" date="2009" name="Nature">
        <title>The Sorghum bicolor genome and the diversification of grasses.</title>
        <authorList>
            <person name="Paterson A.H."/>
            <person name="Bowers J.E."/>
            <person name="Bruggmann R."/>
            <person name="Dubchak I."/>
            <person name="Grimwood J."/>
            <person name="Gundlach H."/>
            <person name="Haberer G."/>
            <person name="Hellsten U."/>
            <person name="Mitros T."/>
            <person name="Poliakov A."/>
            <person name="Schmutz J."/>
            <person name="Spannagl M."/>
            <person name="Tang H."/>
            <person name="Wang X."/>
            <person name="Wicker T."/>
            <person name="Bharti A.K."/>
            <person name="Chapman J."/>
            <person name="Feltus F.A."/>
            <person name="Gowik U."/>
            <person name="Grigoriev I.V."/>
            <person name="Lyons E."/>
            <person name="Maher C.A."/>
            <person name="Martis M."/>
            <person name="Narechania A."/>
            <person name="Otillar R.P."/>
            <person name="Penning B.W."/>
            <person name="Salamov A.A."/>
            <person name="Wang Y."/>
            <person name="Zhang L."/>
            <person name="Carpita N.C."/>
            <person name="Freeling M."/>
            <person name="Gingle A.R."/>
            <person name="Hash C.T."/>
            <person name="Keller B."/>
            <person name="Klein P."/>
            <person name="Kresovich S."/>
            <person name="McCann M.C."/>
            <person name="Ming R."/>
            <person name="Peterson D.G."/>
            <person name="Mehboob-ur-Rahman"/>
            <person name="Ware D."/>
            <person name="Westhoff P."/>
            <person name="Mayer K.F."/>
            <person name="Messing J."/>
            <person name="Rokhsar D.S."/>
        </authorList>
    </citation>
    <scope>NUCLEOTIDE SEQUENCE [LARGE SCALE GENOMIC DNA]</scope>
    <source>
        <strain evidence="2">cv. BTx623</strain>
    </source>
</reference>
<dbReference type="Proteomes" id="UP000000768">
    <property type="component" value="Chromosome 6"/>
</dbReference>
<proteinExistence type="predicted"/>
<sequence>VGVEAMNILNQNEDLLAWRRTDLEGVTGDATVIENVQPMPEPCDADLIDDEDDDTDDTYIDDGHVAPVNSLGTSLDDEFFV</sequence>